<dbReference type="RefSeq" id="WP_094547573.1">
    <property type="nucleotide sequence ID" value="NZ_MQWB01000001.1"/>
</dbReference>
<dbReference type="InParanoid" id="A0A259TYM9"/>
<evidence type="ECO:0000313" key="2">
    <source>
        <dbReference type="Proteomes" id="UP000216446"/>
    </source>
</evidence>
<protein>
    <submittedName>
        <fullName evidence="1">Uncharacterized protein</fullName>
    </submittedName>
</protein>
<comment type="caution">
    <text evidence="1">The sequence shown here is derived from an EMBL/GenBank/DDBJ whole genome shotgun (WGS) entry which is preliminary data.</text>
</comment>
<dbReference type="Proteomes" id="UP000216446">
    <property type="component" value="Unassembled WGS sequence"/>
</dbReference>
<evidence type="ECO:0000313" key="1">
    <source>
        <dbReference type="EMBL" id="OZC02873.1"/>
    </source>
</evidence>
<reference evidence="1 2" key="1">
    <citation type="submission" date="2016-11" db="EMBL/GenBank/DDBJ databases">
        <title>Study of marine rhodopsin-containing bacteria.</title>
        <authorList>
            <person name="Yoshizawa S."/>
            <person name="Kumagai Y."/>
            <person name="Kogure K."/>
        </authorList>
    </citation>
    <scope>NUCLEOTIDE SEQUENCE [LARGE SCALE GENOMIC DNA]</scope>
    <source>
        <strain evidence="1 2">SG-29</strain>
    </source>
</reference>
<dbReference type="EMBL" id="MQWB01000001">
    <property type="protein sequence ID" value="OZC02873.1"/>
    <property type="molecule type" value="Genomic_DNA"/>
</dbReference>
<proteinExistence type="predicted"/>
<accession>A0A259TYM9</accession>
<keyword evidence="2" id="KW-1185">Reference proteome</keyword>
<dbReference type="OrthoDB" id="1495638at2"/>
<dbReference type="AlphaFoldDB" id="A0A259TYM9"/>
<gene>
    <name evidence="1" type="ORF">BSZ36_07750</name>
</gene>
<organism evidence="1 2">
    <name type="scientific">Rubricoccus marinus</name>
    <dbReference type="NCBI Taxonomy" id="716817"/>
    <lineage>
        <taxon>Bacteria</taxon>
        <taxon>Pseudomonadati</taxon>
        <taxon>Rhodothermota</taxon>
        <taxon>Rhodothermia</taxon>
        <taxon>Rhodothermales</taxon>
        <taxon>Rubricoccaceae</taxon>
        <taxon>Rubricoccus</taxon>
    </lineage>
</organism>
<sequence length="308" mass="32706">MPRRVAILGLQGSLLRYAEIEMGEAMSLRRLGTVEFDGDVERTLLGDGGPPLGPALERAVREVFAIDASGAPEALIVAAHPSHTVSFATPLPESLGAAATHEQLRQEAALLADVPAGRPVRIRAVPVRSEPLARIADATPEPHQWHHVLYLSEAVHARLSLLARALGVGSYDLVDTTRAAAAIVQRLDPSGDVDRVTLAVGAYAGHTEYALCRGGAWAYGHHGPGAAPEDTAYYALALLERLGLEADAPRRLFVYGDDTSEGRLGLLTQMLDLPAELLDPLVLFNRRPPEAGQAQLSGFAPLLGVGLD</sequence>
<name>A0A259TYM9_9BACT</name>